<reference evidence="1 2" key="1">
    <citation type="journal article" date="2018" name="Int. J. Syst. Evol. Microbiol.">
        <title>Micromonospora globbae sp. nov., an endophytic actinomycete isolated from roots of Globba winitii C. H. Wright.</title>
        <authorList>
            <person name="Kuncharoen N."/>
            <person name="Pittayakhajonwut P."/>
            <person name="Tanasupawat S."/>
        </authorList>
    </citation>
    <scope>NUCLEOTIDE SEQUENCE [LARGE SCALE GENOMIC DNA]</scope>
    <source>
        <strain evidence="1 2">WPS1-2</strain>
    </source>
</reference>
<comment type="caution">
    <text evidence="1">The sequence shown here is derived from an EMBL/GenBank/DDBJ whole genome shotgun (WGS) entry which is preliminary data.</text>
</comment>
<proteinExistence type="predicted"/>
<evidence type="ECO:0000313" key="1">
    <source>
        <dbReference type="EMBL" id="RKF23884.1"/>
    </source>
</evidence>
<sequence>MVRSGRLPAMTNVNGQADLVAIAIALRDVAEEVDGGERLARNLAAALQRADVDPTVWSSAQSQAQGWRDQIRWIRR</sequence>
<dbReference type="EMBL" id="RAQQ01000031">
    <property type="protein sequence ID" value="RKF23884.1"/>
    <property type="molecule type" value="Genomic_DNA"/>
</dbReference>
<accession>A0A420ET52</accession>
<organism evidence="1 2">
    <name type="scientific">Micromonospora globbae</name>
    <dbReference type="NCBI Taxonomy" id="1894969"/>
    <lineage>
        <taxon>Bacteria</taxon>
        <taxon>Bacillati</taxon>
        <taxon>Actinomycetota</taxon>
        <taxon>Actinomycetes</taxon>
        <taxon>Micromonosporales</taxon>
        <taxon>Micromonosporaceae</taxon>
        <taxon>Micromonospora</taxon>
    </lineage>
</organism>
<gene>
    <name evidence="1" type="ORF">D7I43_29220</name>
</gene>
<protein>
    <submittedName>
        <fullName evidence="1">Uncharacterized protein</fullName>
    </submittedName>
</protein>
<dbReference type="Proteomes" id="UP000285744">
    <property type="component" value="Unassembled WGS sequence"/>
</dbReference>
<name>A0A420ET52_9ACTN</name>
<evidence type="ECO:0000313" key="2">
    <source>
        <dbReference type="Proteomes" id="UP000285744"/>
    </source>
</evidence>
<dbReference type="AlphaFoldDB" id="A0A420ET52"/>